<dbReference type="PROSITE" id="PS00741">
    <property type="entry name" value="DH_1"/>
    <property type="match status" value="1"/>
</dbReference>
<feature type="domain" description="PH" evidence="2">
    <location>
        <begin position="374"/>
        <end position="494"/>
    </location>
</feature>
<dbReference type="CDD" id="cd13246">
    <property type="entry name" value="PH_Scd1"/>
    <property type="match status" value="1"/>
</dbReference>
<feature type="compositionally biased region" description="Low complexity" evidence="1">
    <location>
        <begin position="553"/>
        <end position="564"/>
    </location>
</feature>
<dbReference type="Gene3D" id="3.10.20.90">
    <property type="entry name" value="Phosphatidylinositol 3-kinase Catalytic Subunit, Chain A, domain 1"/>
    <property type="match status" value="1"/>
</dbReference>
<dbReference type="InterPro" id="IPR001849">
    <property type="entry name" value="PH_domain"/>
</dbReference>
<feature type="domain" description="DH" evidence="3">
    <location>
        <begin position="175"/>
        <end position="349"/>
    </location>
</feature>
<dbReference type="Gene3D" id="1.10.418.10">
    <property type="entry name" value="Calponin-like domain"/>
    <property type="match status" value="1"/>
</dbReference>
<reference evidence="5" key="1">
    <citation type="submission" date="2020-12" db="EMBL/GenBank/DDBJ databases">
        <title>Metabolic potential, ecology and presence of endohyphal bacteria is reflected in genomic diversity of Mucoromycotina.</title>
        <authorList>
            <person name="Muszewska A."/>
            <person name="Okrasinska A."/>
            <person name="Steczkiewicz K."/>
            <person name="Drgas O."/>
            <person name="Orlowska M."/>
            <person name="Perlinska-Lenart U."/>
            <person name="Aleksandrzak-Piekarczyk T."/>
            <person name="Szatraj K."/>
            <person name="Zielenkiewicz U."/>
            <person name="Pilsyk S."/>
            <person name="Malc E."/>
            <person name="Mieczkowski P."/>
            <person name="Kruszewska J.S."/>
            <person name="Biernat P."/>
            <person name="Pawlowska J."/>
        </authorList>
    </citation>
    <scope>NUCLEOTIDE SEQUENCE</scope>
    <source>
        <strain evidence="5">WA0000017839</strain>
    </source>
</reference>
<sequence>MIESPIANDSITNKQATGKASIYHTCRSVLNALTFVEGFEVFFSDSNQDNSLTLPHSNDPLTKLWHICRQGNSLCFLYNILKPEQPIMTANKNNNSAANKSKACVYHFIIACRDQLLFSEDSLFTVTELYQNDTNGFVKVVNTVKRILDLLEEKGTISVKSIKESALTTDSPKDMRDNVVFELLSTERKYVQDLEGLQNYMREVQAQEILSPDTMHYLFGNLNALVDFQRRFLIQIEDQASCASKDQRFGSLFVQFEDAFSVYEPFCANFQIAQDLVVQESPKLQKLAHIMSPMYELPSMLIKPIQRVCKYPLLIGQLIKSTPEDWYWSHENKQGLEAIQRVTKKVNETKRLQENTLVVQDLKKRIVDDAGPILVETFGDLLLHEKFTLQRHDTDQSREMVVFLFQKVILVCKEIKDVNKNSISIKKKRKEGSLVVRGKIFITRIEHVKGSSSQNGHYTLHISWTETDTQTVLLKCRNDEQLRQWLSVIIEVKESATKIDLISTPQTPRMDNNNPLLHYDEDEEDCFDDHEEEGDEYSRKSYHMYRGNEVSSRKASLSSQSSSSTTARHFMNGVPGMTLPPLPRSPTSIPALSNASVSTFHSTDTTLYSPSYPSSPPGSHPSSPTRPNHGIHPSGELWQRRQGEKEEKKIHHVRARSQSSPNIQRPIPPAHGTAPDLPTNSTYKRKSNGYRYEVTAPPTPSPLPGEITKVKVHYFGAIYVVVVPTDIEYDDLQRRIESKIKLCGQEFETSILGLKYEDEDGDLITISSSEDVQMGFENKGPNNAVNLYVTS</sequence>
<dbReference type="EMBL" id="JAEPRD010000064">
    <property type="protein sequence ID" value="KAG2202107.1"/>
    <property type="molecule type" value="Genomic_DNA"/>
</dbReference>
<dbReference type="PROSITE" id="PS50003">
    <property type="entry name" value="PH_DOMAIN"/>
    <property type="match status" value="1"/>
</dbReference>
<dbReference type="AlphaFoldDB" id="A0A8H7R1H1"/>
<dbReference type="Pfam" id="PF06395">
    <property type="entry name" value="CDC24"/>
    <property type="match status" value="1"/>
</dbReference>
<dbReference type="GO" id="GO:0031106">
    <property type="term" value="P:septin ring organization"/>
    <property type="evidence" value="ECO:0007669"/>
    <property type="project" value="TreeGrafter"/>
</dbReference>
<dbReference type="Pfam" id="PF15411">
    <property type="entry name" value="PH_10"/>
    <property type="match status" value="1"/>
</dbReference>
<dbReference type="InterPro" id="IPR000219">
    <property type="entry name" value="DH_dom"/>
</dbReference>
<dbReference type="InterPro" id="IPR010481">
    <property type="entry name" value="Cdc24/Scd1_N"/>
</dbReference>
<name>A0A8H7R1H1_9FUNG</name>
<dbReference type="PANTHER" id="PTHR47339:SF1">
    <property type="entry name" value="CELL DIVISION CONTROL PROTEIN 24"/>
    <property type="match status" value="1"/>
</dbReference>
<dbReference type="PROSITE" id="PS50010">
    <property type="entry name" value="DH_2"/>
    <property type="match status" value="1"/>
</dbReference>
<proteinExistence type="predicted"/>
<dbReference type="InterPro" id="IPR033511">
    <property type="entry name" value="Cdc24/Scd1_PH_dom"/>
</dbReference>
<dbReference type="SUPFAM" id="SSF48065">
    <property type="entry name" value="DBL homology domain (DH-domain)"/>
    <property type="match status" value="1"/>
</dbReference>
<dbReference type="Proteomes" id="UP000603453">
    <property type="component" value="Unassembled WGS sequence"/>
</dbReference>
<evidence type="ECO:0000313" key="5">
    <source>
        <dbReference type="EMBL" id="KAG2202107.1"/>
    </source>
</evidence>
<evidence type="ECO:0008006" key="7">
    <source>
        <dbReference type="Google" id="ProtNLM"/>
    </source>
</evidence>
<dbReference type="SUPFAM" id="SSF50729">
    <property type="entry name" value="PH domain-like"/>
    <property type="match status" value="1"/>
</dbReference>
<dbReference type="InterPro" id="IPR053793">
    <property type="entry name" value="PB1-like"/>
</dbReference>
<dbReference type="InterPro" id="IPR011993">
    <property type="entry name" value="PH-like_dom_sf"/>
</dbReference>
<dbReference type="Gene3D" id="1.20.900.10">
    <property type="entry name" value="Dbl homology (DH) domain"/>
    <property type="match status" value="1"/>
</dbReference>
<dbReference type="SMART" id="SM00666">
    <property type="entry name" value="PB1"/>
    <property type="match status" value="1"/>
</dbReference>
<dbReference type="GO" id="GO:0005085">
    <property type="term" value="F:guanyl-nucleotide exchange factor activity"/>
    <property type="evidence" value="ECO:0007669"/>
    <property type="project" value="InterPro"/>
</dbReference>
<dbReference type="GO" id="GO:0005634">
    <property type="term" value="C:nucleus"/>
    <property type="evidence" value="ECO:0007669"/>
    <property type="project" value="TreeGrafter"/>
</dbReference>
<dbReference type="InterPro" id="IPR035899">
    <property type="entry name" value="DBL_dom_sf"/>
</dbReference>
<dbReference type="SUPFAM" id="SSF54277">
    <property type="entry name" value="CAD &amp; PB1 domains"/>
    <property type="match status" value="1"/>
</dbReference>
<accession>A0A8H7R1H1</accession>
<feature type="region of interest" description="Disordered" evidence="1">
    <location>
        <begin position="606"/>
        <end position="697"/>
    </location>
</feature>
<dbReference type="GO" id="GO:0005737">
    <property type="term" value="C:cytoplasm"/>
    <property type="evidence" value="ECO:0007669"/>
    <property type="project" value="TreeGrafter"/>
</dbReference>
<dbReference type="SMART" id="SM00325">
    <property type="entry name" value="RhoGEF"/>
    <property type="match status" value="1"/>
</dbReference>
<feature type="domain" description="PB1" evidence="4">
    <location>
        <begin position="707"/>
        <end position="791"/>
    </location>
</feature>
<dbReference type="InterPro" id="IPR000270">
    <property type="entry name" value="PB1_dom"/>
</dbReference>
<feature type="compositionally biased region" description="Basic and acidic residues" evidence="1">
    <location>
        <begin position="638"/>
        <end position="649"/>
    </location>
</feature>
<dbReference type="CDD" id="cd00160">
    <property type="entry name" value="RhoGEF"/>
    <property type="match status" value="1"/>
</dbReference>
<keyword evidence="6" id="KW-1185">Reference proteome</keyword>
<dbReference type="PROSITE" id="PS51745">
    <property type="entry name" value="PB1"/>
    <property type="match status" value="1"/>
</dbReference>
<dbReference type="CDD" id="cd05992">
    <property type="entry name" value="PB1"/>
    <property type="match status" value="1"/>
</dbReference>
<comment type="caution">
    <text evidence="5">The sequence shown here is derived from an EMBL/GenBank/DDBJ whole genome shotgun (WGS) entry which is preliminary data.</text>
</comment>
<evidence type="ECO:0000259" key="2">
    <source>
        <dbReference type="PROSITE" id="PS50003"/>
    </source>
</evidence>
<feature type="region of interest" description="Disordered" evidence="1">
    <location>
        <begin position="551"/>
        <end position="590"/>
    </location>
</feature>
<dbReference type="GO" id="GO:0035556">
    <property type="term" value="P:intracellular signal transduction"/>
    <property type="evidence" value="ECO:0007669"/>
    <property type="project" value="InterPro"/>
</dbReference>
<dbReference type="Pfam" id="PF00564">
    <property type="entry name" value="PB1"/>
    <property type="match status" value="1"/>
</dbReference>
<dbReference type="GO" id="GO:0000935">
    <property type="term" value="C:division septum"/>
    <property type="evidence" value="ECO:0007669"/>
    <property type="project" value="TreeGrafter"/>
</dbReference>
<dbReference type="Gene3D" id="2.30.29.30">
    <property type="entry name" value="Pleckstrin-homology domain (PH domain)/Phosphotyrosine-binding domain (PTB)"/>
    <property type="match status" value="1"/>
</dbReference>
<dbReference type="OrthoDB" id="1594986at2759"/>
<dbReference type="PANTHER" id="PTHR47339">
    <property type="entry name" value="CELL DIVISION CONTROL PROTEIN 24"/>
    <property type="match status" value="1"/>
</dbReference>
<evidence type="ECO:0000259" key="4">
    <source>
        <dbReference type="PROSITE" id="PS51745"/>
    </source>
</evidence>
<evidence type="ECO:0000259" key="3">
    <source>
        <dbReference type="PROSITE" id="PS50010"/>
    </source>
</evidence>
<protein>
    <recommendedName>
        <fullName evidence="7">Rho guanine nucleotide exchange factor scd1</fullName>
    </recommendedName>
</protein>
<evidence type="ECO:0000256" key="1">
    <source>
        <dbReference type="SAM" id="MobiDB-lite"/>
    </source>
</evidence>
<dbReference type="InterPro" id="IPR053026">
    <property type="entry name" value="CDC42_GEF"/>
</dbReference>
<evidence type="ECO:0000313" key="6">
    <source>
        <dbReference type="Proteomes" id="UP000603453"/>
    </source>
</evidence>
<dbReference type="InterPro" id="IPR036872">
    <property type="entry name" value="CH_dom_sf"/>
</dbReference>
<dbReference type="Pfam" id="PF00621">
    <property type="entry name" value="RhoGEF"/>
    <property type="match status" value="1"/>
</dbReference>
<dbReference type="GO" id="GO:0043332">
    <property type="term" value="C:mating projection tip"/>
    <property type="evidence" value="ECO:0007669"/>
    <property type="project" value="TreeGrafter"/>
</dbReference>
<dbReference type="GO" id="GO:0030010">
    <property type="term" value="P:establishment of cell polarity"/>
    <property type="evidence" value="ECO:0007669"/>
    <property type="project" value="TreeGrafter"/>
</dbReference>
<organism evidence="5 6">
    <name type="scientific">Mucor saturninus</name>
    <dbReference type="NCBI Taxonomy" id="64648"/>
    <lineage>
        <taxon>Eukaryota</taxon>
        <taxon>Fungi</taxon>
        <taxon>Fungi incertae sedis</taxon>
        <taxon>Mucoromycota</taxon>
        <taxon>Mucoromycotina</taxon>
        <taxon>Mucoromycetes</taxon>
        <taxon>Mucorales</taxon>
        <taxon>Mucorineae</taxon>
        <taxon>Mucoraceae</taxon>
        <taxon>Mucor</taxon>
    </lineage>
</organism>
<dbReference type="InterPro" id="IPR001331">
    <property type="entry name" value="GDS_CDC24_CS"/>
</dbReference>
<gene>
    <name evidence="5" type="ORF">INT47_008079</name>
</gene>